<evidence type="ECO:0000313" key="5">
    <source>
        <dbReference type="EMBL" id="AGL45139.1"/>
    </source>
</evidence>
<feature type="transmembrane region" description="Helical" evidence="1">
    <location>
        <begin position="47"/>
        <end position="72"/>
    </location>
</feature>
<keyword evidence="1" id="KW-0472">Membrane</keyword>
<name>R4NG04_CLOBO</name>
<evidence type="ECO:0000313" key="4">
    <source>
        <dbReference type="EMBL" id="AGL45099.1"/>
    </source>
</evidence>
<accession>R4NG04</accession>
<evidence type="ECO:0000313" key="2">
    <source>
        <dbReference type="EMBL" id="AGL45019.1"/>
    </source>
</evidence>
<keyword evidence="1" id="KW-0812">Transmembrane</keyword>
<dbReference type="EMBL" id="KC516872">
    <property type="protein sequence ID" value="AGL45179.1"/>
    <property type="molecule type" value="Genomic_DNA"/>
</dbReference>
<feature type="transmembrane region" description="Helical" evidence="1">
    <location>
        <begin position="21"/>
        <end position="41"/>
    </location>
</feature>
<evidence type="ECO:0000313" key="6">
    <source>
        <dbReference type="EMBL" id="AGL45179.1"/>
    </source>
</evidence>
<keyword evidence="1" id="KW-1133">Transmembrane helix</keyword>
<sequence length="75" mass="8634">MPSTFFTILPLERHINSIPLFLSNISSIVNSIFITLHLYLVSFSFSFYIILNSIFISVAIPHIPNIIMSFLLKLY</sequence>
<dbReference type="EMBL" id="KC516870">
    <property type="protein sequence ID" value="AGL45099.1"/>
    <property type="molecule type" value="Genomic_DNA"/>
</dbReference>
<evidence type="ECO:0000256" key="1">
    <source>
        <dbReference type="SAM" id="Phobius"/>
    </source>
</evidence>
<reference evidence="4" key="1">
    <citation type="journal article" date="2013" name="Genome Biol. Evol.">
        <title>The Type F6 Neurotoxin Gene Cluster Locus of Group II Clostridium botulinum Has Evolved by Successive Disruption of Two Different Ancestral Precursors.</title>
        <authorList>
            <person name="Carter A.T."/>
            <person name="Stringer S.C."/>
            <person name="Webb M.D."/>
            <person name="Peck M.W."/>
        </authorList>
    </citation>
    <scope>NUCLEOTIDE SEQUENCE</scope>
    <source>
        <strain evidence="4">Craig610</strain>
        <strain evidence="5">Eklund202F</strain>
        <strain evidence="6">HobbsFT10</strain>
        <strain evidence="2">IFR 06/001</strain>
        <strain evidence="3">IFR 06/005</strain>
    </source>
</reference>
<proteinExistence type="predicted"/>
<dbReference type="EMBL" id="KC516871">
    <property type="protein sequence ID" value="AGL45139.1"/>
    <property type="molecule type" value="Genomic_DNA"/>
</dbReference>
<dbReference type="EMBL" id="KC516868">
    <property type="protein sequence ID" value="AGL45019.1"/>
    <property type="molecule type" value="Genomic_DNA"/>
</dbReference>
<organism evidence="4">
    <name type="scientific">Clostridium botulinum</name>
    <dbReference type="NCBI Taxonomy" id="1491"/>
    <lineage>
        <taxon>Bacteria</taxon>
        <taxon>Bacillati</taxon>
        <taxon>Bacillota</taxon>
        <taxon>Clostridia</taxon>
        <taxon>Eubacteriales</taxon>
        <taxon>Clostridiaceae</taxon>
        <taxon>Clostridium</taxon>
    </lineage>
</organism>
<dbReference type="EMBL" id="KC516869">
    <property type="protein sequence ID" value="AGL45059.1"/>
    <property type="molecule type" value="Genomic_DNA"/>
</dbReference>
<dbReference type="AlphaFoldDB" id="R4NG04"/>
<protein>
    <submittedName>
        <fullName evidence="4">Plasmid sequence</fullName>
    </submittedName>
</protein>
<evidence type="ECO:0000313" key="3">
    <source>
        <dbReference type="EMBL" id="AGL45059.1"/>
    </source>
</evidence>